<feature type="chain" id="PRO_5034425799" evidence="2">
    <location>
        <begin position="19"/>
        <end position="659"/>
    </location>
</feature>
<dbReference type="AlphaFoldDB" id="A0A8H3AFY1"/>
<protein>
    <submittedName>
        <fullName evidence="3">Uncharacterized protein</fullName>
    </submittedName>
</protein>
<feature type="compositionally biased region" description="Low complexity" evidence="1">
    <location>
        <begin position="376"/>
        <end position="409"/>
    </location>
</feature>
<feature type="compositionally biased region" description="Low complexity" evidence="1">
    <location>
        <begin position="416"/>
        <end position="428"/>
    </location>
</feature>
<feature type="region of interest" description="Disordered" evidence="1">
    <location>
        <begin position="243"/>
        <end position="291"/>
    </location>
</feature>
<proteinExistence type="predicted"/>
<name>A0A8H3AFY1_9AGAM</name>
<dbReference type="InterPro" id="IPR053216">
    <property type="entry name" value="Appressorial_penetr-assoc"/>
</dbReference>
<feature type="compositionally biased region" description="Low complexity" evidence="1">
    <location>
        <begin position="341"/>
        <end position="367"/>
    </location>
</feature>
<sequence length="659" mass="68629">MHFCSLFVPFLAGVLVSATRPVTSAQANAANATPVVPTTITSANLATVTELVNLTSTVTVSGTLTPEANVTTANKTSSVASTRDNLTSPSSSVCQTASPSVITSVVTQVSTKTLDHFITVTVGENGRPPSPSTGNTSGSKGQAVNLGQPSQHTPKVPAITTKTSSPTVTTMTTVKPVTTVIVEQATTIFVTSFTTTTVQVQAGETRTQTSMMTSTVTSTGMATHTRTKTSTILVTSTKSNIDGATKAATRDSTTKESQIQTTSQPTLGASDTLSSTPCPTDPVTLTVTRSGNEATATTSDFGVKVDSTTTRSSRVRFTTKTRGTTSLRATPSTIRSTSGATGSRKSSTTRPSRFTSTGRPSRSTSTFQSITNVDVSTSTSATQITSSTASSTRGGRTRTRSSTASTSTSVETKPIASSKTLTRTTATSTSLKLDSRAVMSALANDGQDKPEAGQVASLTSRNNFINFCVTQNVPLTNGQQIKGGSCNGVPMGRILAVDKMPSSKFAFPKNGQTIKANTSFTIRMAIKNLRTGNFVNPTTNYYSAPAQTTADGTLVGHSHVVIEKLTSKRQSTPTDPRKFAFFKGLNQAAVGGFLTAEVTAGLPAGEYRIASINSAANHQPALSAVAQRGSNDDISYVSPVSYTKNVPINPRSLNKFTVE</sequence>
<evidence type="ECO:0000256" key="2">
    <source>
        <dbReference type="SAM" id="SignalP"/>
    </source>
</evidence>
<evidence type="ECO:0000313" key="3">
    <source>
        <dbReference type="EMBL" id="CAE6419291.1"/>
    </source>
</evidence>
<feature type="region of interest" description="Disordered" evidence="1">
    <location>
        <begin position="121"/>
        <end position="164"/>
    </location>
</feature>
<dbReference type="Proteomes" id="UP000663826">
    <property type="component" value="Unassembled WGS sequence"/>
</dbReference>
<accession>A0A8H3AFY1</accession>
<organism evidence="3 4">
    <name type="scientific">Rhizoctonia solani</name>
    <dbReference type="NCBI Taxonomy" id="456999"/>
    <lineage>
        <taxon>Eukaryota</taxon>
        <taxon>Fungi</taxon>
        <taxon>Dikarya</taxon>
        <taxon>Basidiomycota</taxon>
        <taxon>Agaricomycotina</taxon>
        <taxon>Agaricomycetes</taxon>
        <taxon>Cantharellales</taxon>
        <taxon>Ceratobasidiaceae</taxon>
        <taxon>Rhizoctonia</taxon>
    </lineage>
</organism>
<dbReference type="PANTHER" id="PTHR34587:SF2">
    <property type="entry name" value="G-PROTEIN COUPLED RECEPTORS FAMILY 1 PROFILE DOMAIN-CONTAINING PROTEIN"/>
    <property type="match status" value="1"/>
</dbReference>
<feature type="compositionally biased region" description="Polar residues" evidence="1">
    <location>
        <begin position="323"/>
        <end position="340"/>
    </location>
</feature>
<feature type="signal peptide" evidence="2">
    <location>
        <begin position="1"/>
        <end position="18"/>
    </location>
</feature>
<gene>
    <name evidence="3" type="ORF">RDB_LOCUS47457</name>
</gene>
<evidence type="ECO:0000256" key="1">
    <source>
        <dbReference type="SAM" id="MobiDB-lite"/>
    </source>
</evidence>
<feature type="compositionally biased region" description="Low complexity" evidence="1">
    <location>
        <begin position="132"/>
        <end position="141"/>
    </location>
</feature>
<feature type="region of interest" description="Disordered" evidence="1">
    <location>
        <begin position="74"/>
        <end position="95"/>
    </location>
</feature>
<feature type="region of interest" description="Disordered" evidence="1">
    <location>
        <begin position="306"/>
        <end position="428"/>
    </location>
</feature>
<reference evidence="3" key="1">
    <citation type="submission" date="2021-01" db="EMBL/GenBank/DDBJ databases">
        <authorList>
            <person name="Kaushik A."/>
        </authorList>
    </citation>
    <scope>NUCLEOTIDE SEQUENCE</scope>
    <source>
        <strain evidence="3">AG1-1B</strain>
    </source>
</reference>
<keyword evidence="2" id="KW-0732">Signal</keyword>
<evidence type="ECO:0000313" key="4">
    <source>
        <dbReference type="Proteomes" id="UP000663826"/>
    </source>
</evidence>
<comment type="caution">
    <text evidence="3">The sequence shown here is derived from an EMBL/GenBank/DDBJ whole genome shotgun (WGS) entry which is preliminary data.</text>
</comment>
<dbReference type="EMBL" id="CAJMWQ010000977">
    <property type="protein sequence ID" value="CAE6419291.1"/>
    <property type="molecule type" value="Genomic_DNA"/>
</dbReference>
<dbReference type="PANTHER" id="PTHR34587">
    <property type="entry name" value="VWFA DOMAIN-CONTAINING PROTEIN"/>
    <property type="match status" value="1"/>
</dbReference>
<feature type="compositionally biased region" description="Polar residues" evidence="1">
    <location>
        <begin position="255"/>
        <end position="291"/>
    </location>
</feature>